<accession>K6WN73</accession>
<dbReference type="Pfam" id="PF02627">
    <property type="entry name" value="CMD"/>
    <property type="match status" value="1"/>
</dbReference>
<evidence type="ECO:0000259" key="2">
    <source>
        <dbReference type="Pfam" id="PF02627"/>
    </source>
</evidence>
<dbReference type="RefSeq" id="WP_006591793.1">
    <property type="nucleotide sequence ID" value="NZ_BAHD01000018.1"/>
</dbReference>
<evidence type="ECO:0000259" key="3">
    <source>
        <dbReference type="Pfam" id="PF12697"/>
    </source>
</evidence>
<evidence type="ECO:0000313" key="5">
    <source>
        <dbReference type="Proteomes" id="UP000008366"/>
    </source>
</evidence>
<dbReference type="Pfam" id="PF12697">
    <property type="entry name" value="Abhydrolase_6"/>
    <property type="match status" value="1"/>
</dbReference>
<gene>
    <name evidence="4" type="primary">pcaL</name>
    <name evidence="4" type="ORF">KILIM_018_00080</name>
</gene>
<dbReference type="OrthoDB" id="9802489at2"/>
<dbReference type="InterPro" id="IPR052512">
    <property type="entry name" value="4CMD/NDH-1_regulator"/>
</dbReference>
<evidence type="ECO:0000313" key="4">
    <source>
        <dbReference type="EMBL" id="GAB95261.1"/>
    </source>
</evidence>
<dbReference type="eggNOG" id="COG0599">
    <property type="taxonomic scope" value="Bacteria"/>
</dbReference>
<dbReference type="InterPro" id="IPR029058">
    <property type="entry name" value="AB_hydrolase_fold"/>
</dbReference>
<keyword evidence="4" id="KW-0378">Hydrolase</keyword>
<dbReference type="Proteomes" id="UP000008366">
    <property type="component" value="Unassembled WGS sequence"/>
</dbReference>
<feature type="domain" description="Carboxymuconolactone decarboxylase-like" evidence="2">
    <location>
        <begin position="347"/>
        <end position="430"/>
    </location>
</feature>
<dbReference type="PANTHER" id="PTHR33570">
    <property type="entry name" value="4-CARBOXYMUCONOLACTONE DECARBOXYLASE FAMILY PROTEIN"/>
    <property type="match status" value="1"/>
</dbReference>
<dbReference type="SUPFAM" id="SSF69118">
    <property type="entry name" value="AhpD-like"/>
    <property type="match status" value="1"/>
</dbReference>
<organism evidence="4 5">
    <name type="scientific">Kineosphaera limosa NBRC 100340</name>
    <dbReference type="NCBI Taxonomy" id="1184609"/>
    <lineage>
        <taxon>Bacteria</taxon>
        <taxon>Bacillati</taxon>
        <taxon>Actinomycetota</taxon>
        <taxon>Actinomycetes</taxon>
        <taxon>Micrococcales</taxon>
        <taxon>Dermatophilaceae</taxon>
        <taxon>Kineosphaera</taxon>
    </lineage>
</organism>
<feature type="region of interest" description="Disordered" evidence="1">
    <location>
        <begin position="1"/>
        <end position="23"/>
    </location>
</feature>
<dbReference type="AlphaFoldDB" id="K6WN73"/>
<dbReference type="STRING" id="1184609.KILIM_018_00080"/>
<dbReference type="eggNOG" id="COG2267">
    <property type="taxonomic scope" value="Bacteria"/>
</dbReference>
<dbReference type="InterPro" id="IPR012788">
    <property type="entry name" value="Decarb_PcaC"/>
</dbReference>
<feature type="domain" description="AB hydrolase-1" evidence="3">
    <location>
        <begin position="44"/>
        <end position="259"/>
    </location>
</feature>
<keyword evidence="5" id="KW-1185">Reference proteome</keyword>
<dbReference type="Gene3D" id="1.20.1290.10">
    <property type="entry name" value="AhpD-like"/>
    <property type="match status" value="1"/>
</dbReference>
<dbReference type="NCBIfam" id="TIGR02425">
    <property type="entry name" value="decarb_PcaC"/>
    <property type="match status" value="1"/>
</dbReference>
<comment type="caution">
    <text evidence="4">The sequence shown here is derived from an EMBL/GenBank/DDBJ whole genome shotgun (WGS) entry which is preliminary data.</text>
</comment>
<dbReference type="GO" id="GO:0016787">
    <property type="term" value="F:hydrolase activity"/>
    <property type="evidence" value="ECO:0007669"/>
    <property type="project" value="UniProtKB-KW"/>
</dbReference>
<dbReference type="InterPro" id="IPR000073">
    <property type="entry name" value="AB_hydrolase_1"/>
</dbReference>
<sequence length="444" mass="45831">MPDSRETAGPRLTATQLSDPGTPANPKPLLLLGASLGTDALVLWERVVPLLGDRVHLVAWDLPGHGRSPAATEAFGVADLADAVARLAHGIGAPADRYYAGVSLGGAVGLELGLRHPGLFAGIAVICSGPALGTPDGWRERAAAVRAQGTASLVTASAGRWFAPGWLDREATLGGRLLTSLTHADDESYALCCEALAGHDVTARLPGITDPLLAIAGELDAVAPPALAAQVAGAVRDGRRLTANGVAHLAPAEDPQVTAVALAELLGLGAGPDPADEGAVADRSPHDTASDAAMAASGALGVSRCGAAVPTATLAQLYDGGMAVRREVLGDEHVDRANASIDDITRDFQEFITRYAWGSIWTRPGLDRVTRSAITITAMIAGGHREELAMHLRSALRNGMTREQIVEVLLQSAIYCSVPSANTAFAVAREVLADDARTSTPEQN</sequence>
<evidence type="ECO:0000256" key="1">
    <source>
        <dbReference type="SAM" id="MobiDB-lite"/>
    </source>
</evidence>
<dbReference type="GO" id="GO:0051920">
    <property type="term" value="F:peroxiredoxin activity"/>
    <property type="evidence" value="ECO:0007669"/>
    <property type="project" value="InterPro"/>
</dbReference>
<dbReference type="InterPro" id="IPR003779">
    <property type="entry name" value="CMD-like"/>
</dbReference>
<reference evidence="4 5" key="1">
    <citation type="submission" date="2012-08" db="EMBL/GenBank/DDBJ databases">
        <title>Whole genome shotgun sequence of Kineosphaera limosa NBRC 100340.</title>
        <authorList>
            <person name="Yoshida I."/>
            <person name="Isaki S."/>
            <person name="Hosoyama A."/>
            <person name="Tsuchikane K."/>
            <person name="Katsumata H."/>
            <person name="Ando Y."/>
            <person name="Ohji S."/>
            <person name="Hamada M."/>
            <person name="Tamura T."/>
            <person name="Yamazoe A."/>
            <person name="Yamazaki S."/>
            <person name="Fujita N."/>
        </authorList>
    </citation>
    <scope>NUCLEOTIDE SEQUENCE [LARGE SCALE GENOMIC DNA]</scope>
    <source>
        <strain evidence="4 5">NBRC 100340</strain>
    </source>
</reference>
<name>K6WN73_9MICO</name>
<proteinExistence type="predicted"/>
<dbReference type="InterPro" id="IPR029032">
    <property type="entry name" value="AhpD-like"/>
</dbReference>
<dbReference type="SUPFAM" id="SSF53474">
    <property type="entry name" value="alpha/beta-Hydrolases"/>
    <property type="match status" value="1"/>
</dbReference>
<dbReference type="PANTHER" id="PTHR33570:SF2">
    <property type="entry name" value="CARBOXYMUCONOLACTONE DECARBOXYLASE-LIKE DOMAIN-CONTAINING PROTEIN"/>
    <property type="match status" value="1"/>
</dbReference>
<dbReference type="Gene3D" id="3.40.50.1820">
    <property type="entry name" value="alpha/beta hydrolase"/>
    <property type="match status" value="1"/>
</dbReference>
<dbReference type="EMBL" id="BAHD01000018">
    <property type="protein sequence ID" value="GAB95261.1"/>
    <property type="molecule type" value="Genomic_DNA"/>
</dbReference>
<protein>
    <submittedName>
        <fullName evidence="4">3-oxoadipate enol-lactone hydrolase/4-carboxymuconolactone decarboxylase</fullName>
    </submittedName>
</protein>